<dbReference type="InterPro" id="IPR007627">
    <property type="entry name" value="RNA_pol_sigma70_r2"/>
</dbReference>
<dbReference type="PANTHER" id="PTHR43133">
    <property type="entry name" value="RNA POLYMERASE ECF-TYPE SIGMA FACTO"/>
    <property type="match status" value="1"/>
</dbReference>
<comment type="similarity">
    <text evidence="1">Belongs to the sigma-70 factor family. ECF subfamily.</text>
</comment>
<dbReference type="Gene3D" id="1.10.1740.10">
    <property type="match status" value="1"/>
</dbReference>
<evidence type="ECO:0000256" key="4">
    <source>
        <dbReference type="ARBA" id="ARBA00023125"/>
    </source>
</evidence>
<dbReference type="Pfam" id="PF04542">
    <property type="entry name" value="Sigma70_r2"/>
    <property type="match status" value="1"/>
</dbReference>
<evidence type="ECO:0000256" key="2">
    <source>
        <dbReference type="ARBA" id="ARBA00023015"/>
    </source>
</evidence>
<feature type="region of interest" description="Disordered" evidence="6">
    <location>
        <begin position="101"/>
        <end position="120"/>
    </location>
</feature>
<dbReference type="GO" id="GO:0006352">
    <property type="term" value="P:DNA-templated transcription initiation"/>
    <property type="evidence" value="ECO:0007669"/>
    <property type="project" value="InterPro"/>
</dbReference>
<evidence type="ECO:0000256" key="1">
    <source>
        <dbReference type="ARBA" id="ARBA00010641"/>
    </source>
</evidence>
<dbReference type="InterPro" id="IPR013325">
    <property type="entry name" value="RNA_pol_sigma_r2"/>
</dbReference>
<evidence type="ECO:0000256" key="5">
    <source>
        <dbReference type="ARBA" id="ARBA00023163"/>
    </source>
</evidence>
<evidence type="ECO:0000256" key="3">
    <source>
        <dbReference type="ARBA" id="ARBA00023082"/>
    </source>
</evidence>
<dbReference type="Gene3D" id="1.10.10.10">
    <property type="entry name" value="Winged helix-like DNA-binding domain superfamily/Winged helix DNA-binding domain"/>
    <property type="match status" value="1"/>
</dbReference>
<feature type="compositionally biased region" description="Basic and acidic residues" evidence="6">
    <location>
        <begin position="107"/>
        <end position="120"/>
    </location>
</feature>
<dbReference type="EMBL" id="UINC01112829">
    <property type="protein sequence ID" value="SVC82034.1"/>
    <property type="molecule type" value="Genomic_DNA"/>
</dbReference>
<dbReference type="PANTHER" id="PTHR43133:SF8">
    <property type="entry name" value="RNA POLYMERASE SIGMA FACTOR HI_1459-RELATED"/>
    <property type="match status" value="1"/>
</dbReference>
<dbReference type="GO" id="GO:0016987">
    <property type="term" value="F:sigma factor activity"/>
    <property type="evidence" value="ECO:0007669"/>
    <property type="project" value="UniProtKB-KW"/>
</dbReference>
<dbReference type="Pfam" id="PF08281">
    <property type="entry name" value="Sigma70_r4_2"/>
    <property type="match status" value="1"/>
</dbReference>
<dbReference type="SUPFAM" id="SSF88659">
    <property type="entry name" value="Sigma3 and sigma4 domains of RNA polymerase sigma factors"/>
    <property type="match status" value="1"/>
</dbReference>
<name>A0A382Q8W7_9ZZZZ</name>
<evidence type="ECO:0000313" key="9">
    <source>
        <dbReference type="EMBL" id="SVC82034.1"/>
    </source>
</evidence>
<keyword evidence="3" id="KW-0731">Sigma factor</keyword>
<dbReference type="AlphaFoldDB" id="A0A382Q8W7"/>
<feature type="domain" description="RNA polymerase sigma factor 70 region 4 type 2" evidence="8">
    <location>
        <begin position="122"/>
        <end position="168"/>
    </location>
</feature>
<dbReference type="InterPro" id="IPR039425">
    <property type="entry name" value="RNA_pol_sigma-70-like"/>
</dbReference>
<keyword evidence="5" id="KW-0804">Transcription</keyword>
<dbReference type="InterPro" id="IPR036388">
    <property type="entry name" value="WH-like_DNA-bd_sf"/>
</dbReference>
<evidence type="ECO:0000256" key="6">
    <source>
        <dbReference type="SAM" id="MobiDB-lite"/>
    </source>
</evidence>
<reference evidence="9" key="1">
    <citation type="submission" date="2018-05" db="EMBL/GenBank/DDBJ databases">
        <authorList>
            <person name="Lanie J.A."/>
            <person name="Ng W.-L."/>
            <person name="Kazmierczak K.M."/>
            <person name="Andrzejewski T.M."/>
            <person name="Davidsen T.M."/>
            <person name="Wayne K.J."/>
            <person name="Tettelin H."/>
            <person name="Glass J.I."/>
            <person name="Rusch D."/>
            <person name="Podicherti R."/>
            <person name="Tsui H.-C.T."/>
            <person name="Winkler M.E."/>
        </authorList>
    </citation>
    <scope>NUCLEOTIDE SEQUENCE</scope>
</reference>
<dbReference type="InterPro" id="IPR014284">
    <property type="entry name" value="RNA_pol_sigma-70_dom"/>
</dbReference>
<keyword evidence="4" id="KW-0238">DNA-binding</keyword>
<gene>
    <name evidence="9" type="ORF">METZ01_LOCUS334888</name>
</gene>
<protein>
    <recommendedName>
        <fullName evidence="10">RNA polymerase sigma-70 region 2 domain-containing protein</fullName>
    </recommendedName>
</protein>
<evidence type="ECO:0000259" key="7">
    <source>
        <dbReference type="Pfam" id="PF04542"/>
    </source>
</evidence>
<feature type="domain" description="RNA polymerase sigma-70 region 2" evidence="7">
    <location>
        <begin position="25"/>
        <end position="88"/>
    </location>
</feature>
<dbReference type="InterPro" id="IPR013324">
    <property type="entry name" value="RNA_pol_sigma_r3/r4-like"/>
</dbReference>
<proteinExistence type="inferred from homology"/>
<dbReference type="SUPFAM" id="SSF88946">
    <property type="entry name" value="Sigma2 domain of RNA polymerase sigma factors"/>
    <property type="match status" value="1"/>
</dbReference>
<dbReference type="GO" id="GO:0003677">
    <property type="term" value="F:DNA binding"/>
    <property type="evidence" value="ECO:0007669"/>
    <property type="project" value="UniProtKB-KW"/>
</dbReference>
<dbReference type="NCBIfam" id="TIGR02937">
    <property type="entry name" value="sigma70-ECF"/>
    <property type="match status" value="1"/>
</dbReference>
<sequence length="185" mass="21515">MSEQQDSPDSPDQPIGHESQLGEWFEKLERPLMIYAYQTLNDREEAMDMVQEAFARFFKEEANVREPKAWLYRTTRNLCISHLRKHGRMKTIGEEEQMDFLEGSTDGDGHPAKQMERKEARGRVRHALTMLPDDLRELIRMKFDEKMSYKEISEKSGLSVSNVGYKLHTVIKDLAVEMKAEGFAS</sequence>
<accession>A0A382Q8W7</accession>
<evidence type="ECO:0000259" key="8">
    <source>
        <dbReference type="Pfam" id="PF08281"/>
    </source>
</evidence>
<dbReference type="InterPro" id="IPR013249">
    <property type="entry name" value="RNA_pol_sigma70_r4_t2"/>
</dbReference>
<organism evidence="9">
    <name type="scientific">marine metagenome</name>
    <dbReference type="NCBI Taxonomy" id="408172"/>
    <lineage>
        <taxon>unclassified sequences</taxon>
        <taxon>metagenomes</taxon>
        <taxon>ecological metagenomes</taxon>
    </lineage>
</organism>
<evidence type="ECO:0008006" key="10">
    <source>
        <dbReference type="Google" id="ProtNLM"/>
    </source>
</evidence>
<keyword evidence="2" id="KW-0805">Transcription regulation</keyword>